<gene>
    <name evidence="1" type="primary">jg18862</name>
    <name evidence="1" type="ORF">PAEG_LOCUS1875</name>
</gene>
<dbReference type="InterPro" id="IPR011989">
    <property type="entry name" value="ARM-like"/>
</dbReference>
<dbReference type="OrthoDB" id="18190at2759"/>
<evidence type="ECO:0000313" key="2">
    <source>
        <dbReference type="Proteomes" id="UP000838756"/>
    </source>
</evidence>
<accession>A0A8S4QIS7</accession>
<dbReference type="AlphaFoldDB" id="A0A8S4QIS7"/>
<name>A0A8S4QIS7_9NEOP</name>
<dbReference type="InterPro" id="IPR016024">
    <property type="entry name" value="ARM-type_fold"/>
</dbReference>
<dbReference type="Gene3D" id="1.25.10.10">
    <property type="entry name" value="Leucine-rich Repeat Variant"/>
    <property type="match status" value="1"/>
</dbReference>
<keyword evidence="2" id="KW-1185">Reference proteome</keyword>
<feature type="non-terminal residue" evidence="1">
    <location>
        <position position="1"/>
    </location>
</feature>
<dbReference type="Proteomes" id="UP000838756">
    <property type="component" value="Unassembled WGS sequence"/>
</dbReference>
<reference evidence="1" key="1">
    <citation type="submission" date="2022-03" db="EMBL/GenBank/DDBJ databases">
        <authorList>
            <person name="Lindestad O."/>
        </authorList>
    </citation>
    <scope>NUCLEOTIDE SEQUENCE</scope>
</reference>
<sequence length="96" mass="11129">MENQVFAITSLDFLVDMFNDEIEDVRLRAIDSLTRISHHIVLREDQLEIILGALEDYSMDVREGLHRMLGSCTVASKTCLEMCIDKILENLKRYPQ</sequence>
<protein>
    <submittedName>
        <fullName evidence="1">Jg18862 protein</fullName>
    </submittedName>
</protein>
<dbReference type="PANTHER" id="PTHR20938">
    <property type="entry name" value="INTEGRATOR COMPLEX SUBUNIT 4"/>
    <property type="match status" value="1"/>
</dbReference>
<dbReference type="SUPFAM" id="SSF48371">
    <property type="entry name" value="ARM repeat"/>
    <property type="match status" value="1"/>
</dbReference>
<dbReference type="GO" id="GO:0032039">
    <property type="term" value="C:integrator complex"/>
    <property type="evidence" value="ECO:0007669"/>
    <property type="project" value="TreeGrafter"/>
</dbReference>
<proteinExistence type="predicted"/>
<organism evidence="1 2">
    <name type="scientific">Pararge aegeria aegeria</name>
    <dbReference type="NCBI Taxonomy" id="348720"/>
    <lineage>
        <taxon>Eukaryota</taxon>
        <taxon>Metazoa</taxon>
        <taxon>Ecdysozoa</taxon>
        <taxon>Arthropoda</taxon>
        <taxon>Hexapoda</taxon>
        <taxon>Insecta</taxon>
        <taxon>Pterygota</taxon>
        <taxon>Neoptera</taxon>
        <taxon>Endopterygota</taxon>
        <taxon>Lepidoptera</taxon>
        <taxon>Glossata</taxon>
        <taxon>Ditrysia</taxon>
        <taxon>Papilionoidea</taxon>
        <taxon>Nymphalidae</taxon>
        <taxon>Satyrinae</taxon>
        <taxon>Satyrini</taxon>
        <taxon>Parargina</taxon>
        <taxon>Pararge</taxon>
    </lineage>
</organism>
<comment type="caution">
    <text evidence="1">The sequence shown here is derived from an EMBL/GenBank/DDBJ whole genome shotgun (WGS) entry which is preliminary data.</text>
</comment>
<evidence type="ECO:0000313" key="1">
    <source>
        <dbReference type="EMBL" id="CAH2209477.1"/>
    </source>
</evidence>
<dbReference type="PANTHER" id="PTHR20938:SF0">
    <property type="entry name" value="INTEGRATOR COMPLEX SUBUNIT 4"/>
    <property type="match status" value="1"/>
</dbReference>
<dbReference type="GO" id="GO:0016180">
    <property type="term" value="P:snRNA processing"/>
    <property type="evidence" value="ECO:0007669"/>
    <property type="project" value="TreeGrafter"/>
</dbReference>
<dbReference type="EMBL" id="CAKXAJ010006030">
    <property type="protein sequence ID" value="CAH2209477.1"/>
    <property type="molecule type" value="Genomic_DNA"/>
</dbReference>